<dbReference type="GO" id="GO:0015074">
    <property type="term" value="P:DNA integration"/>
    <property type="evidence" value="ECO:0007669"/>
    <property type="project" value="InterPro"/>
</dbReference>
<dbReference type="PROSITE" id="PS50158">
    <property type="entry name" value="ZF_CCHC"/>
    <property type="match status" value="1"/>
</dbReference>
<dbReference type="EMBL" id="JAMFTS010000006">
    <property type="protein sequence ID" value="KAJ4745001.1"/>
    <property type="molecule type" value="Genomic_DNA"/>
</dbReference>
<dbReference type="Gene3D" id="4.10.60.10">
    <property type="entry name" value="Zinc finger, CCHC-type"/>
    <property type="match status" value="1"/>
</dbReference>
<dbReference type="InterPro" id="IPR025724">
    <property type="entry name" value="GAG-pre-integrase_dom"/>
</dbReference>
<dbReference type="PANTHER" id="PTHR42648">
    <property type="entry name" value="TRANSPOSASE, PUTATIVE-RELATED"/>
    <property type="match status" value="1"/>
</dbReference>
<keyword evidence="5" id="KW-0863">Zinc-finger</keyword>
<dbReference type="InterPro" id="IPR001584">
    <property type="entry name" value="Integrase_cat-core"/>
</dbReference>
<proteinExistence type="predicted"/>
<dbReference type="Pfam" id="PF25597">
    <property type="entry name" value="SH3_retrovirus"/>
    <property type="match status" value="1"/>
</dbReference>
<dbReference type="Pfam" id="PF00098">
    <property type="entry name" value="zf-CCHC"/>
    <property type="match status" value="1"/>
</dbReference>
<dbReference type="PANTHER" id="PTHR42648:SF28">
    <property type="entry name" value="TRANSPOSON-ENCODED PROTEIN WITH RIBONUCLEASE H-LIKE AND RETROVIRUS ZINC FINGER-LIKE DOMAINS"/>
    <property type="match status" value="1"/>
</dbReference>
<organism evidence="9 10">
    <name type="scientific">Rhynchospora pubera</name>
    <dbReference type="NCBI Taxonomy" id="906938"/>
    <lineage>
        <taxon>Eukaryota</taxon>
        <taxon>Viridiplantae</taxon>
        <taxon>Streptophyta</taxon>
        <taxon>Embryophyta</taxon>
        <taxon>Tracheophyta</taxon>
        <taxon>Spermatophyta</taxon>
        <taxon>Magnoliopsida</taxon>
        <taxon>Liliopsida</taxon>
        <taxon>Poales</taxon>
        <taxon>Cyperaceae</taxon>
        <taxon>Cyperoideae</taxon>
        <taxon>Rhynchosporeae</taxon>
        <taxon>Rhynchospora</taxon>
    </lineage>
</organism>
<dbReference type="GO" id="GO:0006508">
    <property type="term" value="P:proteolysis"/>
    <property type="evidence" value="ECO:0007669"/>
    <property type="project" value="UniProtKB-KW"/>
</dbReference>
<evidence type="ECO:0000256" key="1">
    <source>
        <dbReference type="ARBA" id="ARBA00022670"/>
    </source>
</evidence>
<evidence type="ECO:0000259" key="7">
    <source>
        <dbReference type="PROSITE" id="PS50158"/>
    </source>
</evidence>
<dbReference type="InterPro" id="IPR001878">
    <property type="entry name" value="Znf_CCHC"/>
</dbReference>
<sequence>MEKAMEFEKLNDSNWPIWKMLMQDYLVVRDLDLPLMGPGAQPIHMEDHEWELLDRKCLAAIRPCISPSILFDVYQCKTAHELWTTLERSYEQPSGVNKMHAMKRLFLLKMKDGISMRTHVSEFNSIAAQLKSLKVNLDEEVLCLLLLSSLPTSWDTLVTTVANTMGNQFKLSDVVASLMNEETRKATTQLETGPSEALTVDRGRPVTRGNSSGKKGGSQGKGRSKSKGRKFSCWHCKNEGHLKRDCPLLKGKQKEKKQDGEASIVSDEIGDAVTLSVTSSEKENMDVWVLDSGASFHICSDRSYFVNYKDVDGGNVYLGDSRPCKILGVGDVELEQANGRRCKLSNVRYVPKITKNLISVGQLDDGGFVVSFGEGSWKVSKGCMTLMKGHKDGSLYTLHGAPRKGVVAMASEHGDMHMWHNRLCHLSERGMKVLQNENYIPSFDCSSLEFCVHCVMGKQKRVNFKRNESHRKVKPLELVYSDVCGPFNVKSLGGASYFVTFLDDFSRKCWIYPLSSKDQVLETFKNFKSRVEKESEKSIKCLQTDNGGEFCSNDFDNFCARNGIRRVKTVPYTPQENGVIERMNRTIVERIRSMLSHSGLPKSFWAEAANTAVYLINRSPSVALDGSIPEVVWSGKKISYGHLRTFGCEAYVKIPNVKRNKLDVKSRRCAFVGYGGDDLGYRVWDPIEKKTIRSRDVIFREDVMFMENHEKEQSEERHVEEHVDASVAPKMLADSQTSGHDNENESEPMEAHENEGIVEEEHTNTPIQELRRSTRISRATQRYSPSLYYALFTDAGEPESFHEAINCSEKAMWLGAMEDEMNSLHLNETWELVKLPKGKKALKNRWVFVLKNEADGSKRHKARLVVKGYGQKHGVDFNEIFSPVVKHSSIRVVLSLVANLDLELVQLDIKTAFLHGDLDEEIYMSQPEGFVDESNPNLVCRLKKGLYGLKQASRQWYKKFDTFMQEEGFERSGYDHCAYMKGKVGGTFTLLLLYVDDMLIASNDHDEIESLKLDMSKRFATKDLGEARKILGMRIHRDRKRGKLWLSQTEYVDKVLERFDMVNCKPVTTPLAGHFKLSKKNSPKNAQERLKMENVPYLSAVGSLMYAMVCTRPDIAHAVGVVSRYMSNPGWEHWQAVKWILRYLKGTRGLRLCFGGDSKLAIEGYVDADHAGCSETRKSTTGFVFTIGGGAVSWMSRLQDIVALSSTESEYVALTEAVKEMLWLKRLLAQLGLKQMEYVVHCDNQGAIHLSKNAAYHSRTKHIDVRYHFIRDVLDHRQLVVRKVHTKENVADMFTKVVPPDKVIFCRRQSGLVE</sequence>
<evidence type="ECO:0000313" key="10">
    <source>
        <dbReference type="Proteomes" id="UP001140206"/>
    </source>
</evidence>
<evidence type="ECO:0000313" key="9">
    <source>
        <dbReference type="EMBL" id="KAJ4745001.1"/>
    </source>
</evidence>
<dbReference type="InterPro" id="IPR036875">
    <property type="entry name" value="Znf_CCHC_sf"/>
</dbReference>
<dbReference type="SUPFAM" id="SSF53098">
    <property type="entry name" value="Ribonuclease H-like"/>
    <property type="match status" value="1"/>
</dbReference>
<name>A0AAV8BQT5_9POAL</name>
<dbReference type="InterPro" id="IPR039537">
    <property type="entry name" value="Retrotran_Ty1/copia-like"/>
</dbReference>
<dbReference type="SMART" id="SM00343">
    <property type="entry name" value="ZnF_C2HC"/>
    <property type="match status" value="1"/>
</dbReference>
<dbReference type="InterPro" id="IPR013103">
    <property type="entry name" value="RVT_2"/>
</dbReference>
<keyword evidence="4" id="KW-0378">Hydrolase</keyword>
<dbReference type="Pfam" id="PF00665">
    <property type="entry name" value="rve"/>
    <property type="match status" value="1"/>
</dbReference>
<evidence type="ECO:0000256" key="4">
    <source>
        <dbReference type="ARBA" id="ARBA00022801"/>
    </source>
</evidence>
<dbReference type="Pfam" id="PF22936">
    <property type="entry name" value="Pol_BBD"/>
    <property type="match status" value="1"/>
</dbReference>
<accession>A0AAV8BQT5</accession>
<feature type="domain" description="Integrase catalytic" evidence="8">
    <location>
        <begin position="471"/>
        <end position="637"/>
    </location>
</feature>
<dbReference type="SUPFAM" id="SSF56672">
    <property type="entry name" value="DNA/RNA polymerases"/>
    <property type="match status" value="1"/>
</dbReference>
<gene>
    <name evidence="9" type="ORF">LUZ62_000569</name>
</gene>
<dbReference type="InterPro" id="IPR036397">
    <property type="entry name" value="RNaseH_sf"/>
</dbReference>
<dbReference type="PROSITE" id="PS50994">
    <property type="entry name" value="INTEGRASE"/>
    <property type="match status" value="1"/>
</dbReference>
<dbReference type="Pfam" id="PF13976">
    <property type="entry name" value="gag_pre-integrs"/>
    <property type="match status" value="1"/>
</dbReference>
<keyword evidence="5" id="KW-0862">Zinc</keyword>
<dbReference type="InterPro" id="IPR012337">
    <property type="entry name" value="RNaseH-like_sf"/>
</dbReference>
<evidence type="ECO:0000256" key="6">
    <source>
        <dbReference type="SAM" id="MobiDB-lite"/>
    </source>
</evidence>
<dbReference type="Gene3D" id="3.30.420.10">
    <property type="entry name" value="Ribonuclease H-like superfamily/Ribonuclease H"/>
    <property type="match status" value="1"/>
</dbReference>
<dbReference type="GO" id="GO:0003676">
    <property type="term" value="F:nucleic acid binding"/>
    <property type="evidence" value="ECO:0007669"/>
    <property type="project" value="InterPro"/>
</dbReference>
<feature type="region of interest" description="Disordered" evidence="6">
    <location>
        <begin position="185"/>
        <end position="229"/>
    </location>
</feature>
<dbReference type="InterPro" id="IPR057670">
    <property type="entry name" value="SH3_retrovirus"/>
</dbReference>
<reference evidence="9" key="1">
    <citation type="submission" date="2022-08" db="EMBL/GenBank/DDBJ databases">
        <authorList>
            <person name="Marques A."/>
        </authorList>
    </citation>
    <scope>NUCLEOTIDE SEQUENCE</scope>
    <source>
        <strain evidence="9">RhyPub2mFocal</strain>
        <tissue evidence="9">Leaves</tissue>
    </source>
</reference>
<dbReference type="Proteomes" id="UP001140206">
    <property type="component" value="Unassembled WGS sequence"/>
</dbReference>
<keyword evidence="2" id="KW-0479">Metal-binding</keyword>
<evidence type="ECO:0000256" key="2">
    <source>
        <dbReference type="ARBA" id="ARBA00022723"/>
    </source>
</evidence>
<dbReference type="Pfam" id="PF07727">
    <property type="entry name" value="RVT_2"/>
    <property type="match status" value="1"/>
</dbReference>
<keyword evidence="1" id="KW-0645">Protease</keyword>
<evidence type="ECO:0000256" key="3">
    <source>
        <dbReference type="ARBA" id="ARBA00022750"/>
    </source>
</evidence>
<dbReference type="SUPFAM" id="SSF57756">
    <property type="entry name" value="Retrovirus zinc finger-like domains"/>
    <property type="match status" value="1"/>
</dbReference>
<evidence type="ECO:0000256" key="5">
    <source>
        <dbReference type="PROSITE-ProRule" id="PRU00047"/>
    </source>
</evidence>
<dbReference type="CDD" id="cd09272">
    <property type="entry name" value="RNase_HI_RT_Ty1"/>
    <property type="match status" value="1"/>
</dbReference>
<protein>
    <submittedName>
        <fullName evidence="9">Gag-Pol polyprotein</fullName>
    </submittedName>
</protein>
<keyword evidence="10" id="KW-1185">Reference proteome</keyword>
<feature type="domain" description="CCHC-type" evidence="7">
    <location>
        <begin position="233"/>
        <end position="247"/>
    </location>
</feature>
<evidence type="ECO:0000259" key="8">
    <source>
        <dbReference type="PROSITE" id="PS50994"/>
    </source>
</evidence>
<keyword evidence="3" id="KW-0064">Aspartyl protease</keyword>
<dbReference type="GO" id="GO:0004190">
    <property type="term" value="F:aspartic-type endopeptidase activity"/>
    <property type="evidence" value="ECO:0007669"/>
    <property type="project" value="UniProtKB-KW"/>
</dbReference>
<dbReference type="InterPro" id="IPR043502">
    <property type="entry name" value="DNA/RNA_pol_sf"/>
</dbReference>
<comment type="caution">
    <text evidence="9">The sequence shown here is derived from an EMBL/GenBank/DDBJ whole genome shotgun (WGS) entry which is preliminary data.</text>
</comment>
<dbReference type="GO" id="GO:0008270">
    <property type="term" value="F:zinc ion binding"/>
    <property type="evidence" value="ECO:0007669"/>
    <property type="project" value="UniProtKB-KW"/>
</dbReference>
<dbReference type="Pfam" id="PF14223">
    <property type="entry name" value="Retrotran_gag_2"/>
    <property type="match status" value="1"/>
</dbReference>
<dbReference type="InterPro" id="IPR054722">
    <property type="entry name" value="PolX-like_BBD"/>
</dbReference>